<dbReference type="AlphaFoldDB" id="A0A1W2D7T8"/>
<evidence type="ECO:0000256" key="4">
    <source>
        <dbReference type="ARBA" id="ARBA00019377"/>
    </source>
</evidence>
<evidence type="ECO:0000256" key="8">
    <source>
        <dbReference type="ARBA" id="ARBA00023163"/>
    </source>
</evidence>
<dbReference type="Gene3D" id="3.40.1510.10">
    <property type="entry name" value="Hut operon regulatory protein HutP"/>
    <property type="match status" value="1"/>
</dbReference>
<dbReference type="GO" id="GO:0003723">
    <property type="term" value="F:RNA binding"/>
    <property type="evidence" value="ECO:0007669"/>
    <property type="project" value="UniProtKB-KW"/>
</dbReference>
<comment type="subunit">
    <text evidence="3">Homohexamer.</text>
</comment>
<accession>A0A1W2D7T8</accession>
<evidence type="ECO:0000256" key="2">
    <source>
        <dbReference type="ARBA" id="ARBA00009992"/>
    </source>
</evidence>
<evidence type="ECO:0000256" key="1">
    <source>
        <dbReference type="ARBA" id="ARBA00002945"/>
    </source>
</evidence>
<dbReference type="RefSeq" id="WP_084576856.1">
    <property type="nucleotide sequence ID" value="NZ_CP155572.1"/>
</dbReference>
<keyword evidence="10" id="KW-1185">Reference proteome</keyword>
<dbReference type="OrthoDB" id="1629373at2"/>
<reference evidence="9 10" key="1">
    <citation type="submission" date="2017-04" db="EMBL/GenBank/DDBJ databases">
        <authorList>
            <person name="Afonso C.L."/>
            <person name="Miller P.J."/>
            <person name="Scott M.A."/>
            <person name="Spackman E."/>
            <person name="Goraichik I."/>
            <person name="Dimitrov K.M."/>
            <person name="Suarez D.L."/>
            <person name="Swayne D.E."/>
        </authorList>
    </citation>
    <scope>NUCLEOTIDE SEQUENCE [LARGE SCALE GENOMIC DNA]</scope>
    <source>
        <strain evidence="9 10">DSM 5090</strain>
    </source>
</reference>
<keyword evidence="8" id="KW-0804">Transcription</keyword>
<keyword evidence="7" id="KW-0010">Activator</keyword>
<comment type="similarity">
    <text evidence="2">Belongs to the HutP family.</text>
</comment>
<keyword evidence="5" id="KW-0694">RNA-binding</keyword>
<dbReference type="EMBL" id="FWXI01000014">
    <property type="protein sequence ID" value="SMC93529.1"/>
    <property type="molecule type" value="Genomic_DNA"/>
</dbReference>
<gene>
    <name evidence="9" type="ORF">SAMN04488500_11424</name>
</gene>
<proteinExistence type="inferred from homology"/>
<dbReference type="InterPro" id="IPR015111">
    <property type="entry name" value="Regulatory_HutP"/>
</dbReference>
<name>A0A1W2D7T8_9FIRM</name>
<dbReference type="Proteomes" id="UP000192738">
    <property type="component" value="Unassembled WGS sequence"/>
</dbReference>
<dbReference type="CDD" id="cd11640">
    <property type="entry name" value="HutP"/>
    <property type="match status" value="1"/>
</dbReference>
<dbReference type="Pfam" id="PF09021">
    <property type="entry name" value="HutP"/>
    <property type="match status" value="1"/>
</dbReference>
<evidence type="ECO:0000313" key="10">
    <source>
        <dbReference type="Proteomes" id="UP000192738"/>
    </source>
</evidence>
<dbReference type="STRING" id="112901.SAMN04488500_11424"/>
<evidence type="ECO:0000256" key="5">
    <source>
        <dbReference type="ARBA" id="ARBA00022884"/>
    </source>
</evidence>
<evidence type="ECO:0000256" key="7">
    <source>
        <dbReference type="ARBA" id="ARBA00023159"/>
    </source>
</evidence>
<protein>
    <recommendedName>
        <fullName evidence="4">Hut operon positive regulatory protein</fullName>
    </recommendedName>
</protein>
<evidence type="ECO:0000256" key="6">
    <source>
        <dbReference type="ARBA" id="ARBA00023015"/>
    </source>
</evidence>
<evidence type="ECO:0000313" key="9">
    <source>
        <dbReference type="EMBL" id="SMC93529.1"/>
    </source>
</evidence>
<comment type="function">
    <text evidence="1">Antiterminator that binds to cis-acting regulatory sequences on the mRNA in the presence of histidine, thereby suppressing transcription termination and activating the hut operon for histidine utilization.</text>
</comment>
<keyword evidence="6" id="KW-0805">Transcription regulation</keyword>
<dbReference type="InterPro" id="IPR036482">
    <property type="entry name" value="Regulatory_HutP_sf"/>
</dbReference>
<evidence type="ECO:0000256" key="3">
    <source>
        <dbReference type="ARBA" id="ARBA00011643"/>
    </source>
</evidence>
<organism evidence="9 10">
    <name type="scientific">Sporomusa malonica</name>
    <dbReference type="NCBI Taxonomy" id="112901"/>
    <lineage>
        <taxon>Bacteria</taxon>
        <taxon>Bacillati</taxon>
        <taxon>Bacillota</taxon>
        <taxon>Negativicutes</taxon>
        <taxon>Selenomonadales</taxon>
        <taxon>Sporomusaceae</taxon>
        <taxon>Sporomusa</taxon>
    </lineage>
</organism>
<sequence length="140" mass="14739">MNEISSIDVGRAALRMAISETRQDEQDTRQQLARQNMQAVAVDFGGEFIPSVKKIIERAVVAAQRQNLVPANHIGEGAVAGAVRGALEQIAAKAVGLNVGGKIGIARYGEHLCVAVYFGVGVLNLNEVAVGLAHRSLPLG</sequence>